<dbReference type="Gene3D" id="3.30.450.150">
    <property type="entry name" value="Haem-degrading domain"/>
    <property type="match status" value="1"/>
</dbReference>
<dbReference type="PANTHER" id="PTHR34309:SF10">
    <property type="entry name" value="SLR1406 PROTEIN"/>
    <property type="match status" value="1"/>
</dbReference>
<dbReference type="InterPro" id="IPR005624">
    <property type="entry name" value="PduO/GlcC-like"/>
</dbReference>
<protein>
    <submittedName>
        <fullName evidence="2">Heme-binding protein</fullName>
    </submittedName>
</protein>
<keyword evidence="1" id="KW-0732">Signal</keyword>
<sequence>MPRSCRFPVLALAGLLGWSGSAAVHAADAPAATFTVRQLTPETALKAVQAALAHCRGQGYQVAAVVVDRAGLPQALLRDRLAGAHTPDVATRKAWTAVSVKMSTSGFAAETQAGKPMSGLRGDPRFMAAGGGLPIEAGGSLLGAIGVSGAPGGDADEACAAQGLRAIADDIEF</sequence>
<reference evidence="2 3" key="1">
    <citation type="submission" date="2022-06" db="EMBL/GenBank/DDBJ databases">
        <title>Ideonella sp. NS12-5 Genome sequencing and assembly.</title>
        <authorList>
            <person name="Jung Y."/>
        </authorList>
    </citation>
    <scope>NUCLEOTIDE SEQUENCE [LARGE SCALE GENOMIC DNA]</scope>
    <source>
        <strain evidence="2 3">NS12-5</strain>
    </source>
</reference>
<dbReference type="EMBL" id="JAMXMC010000002">
    <property type="protein sequence ID" value="MCO5976064.1"/>
    <property type="molecule type" value="Genomic_DNA"/>
</dbReference>
<evidence type="ECO:0000256" key="1">
    <source>
        <dbReference type="SAM" id="SignalP"/>
    </source>
</evidence>
<keyword evidence="3" id="KW-1185">Reference proteome</keyword>
<organism evidence="2 3">
    <name type="scientific">Ideonella oryzae</name>
    <dbReference type="NCBI Taxonomy" id="2937441"/>
    <lineage>
        <taxon>Bacteria</taxon>
        <taxon>Pseudomonadati</taxon>
        <taxon>Pseudomonadota</taxon>
        <taxon>Betaproteobacteria</taxon>
        <taxon>Burkholderiales</taxon>
        <taxon>Sphaerotilaceae</taxon>
        <taxon>Ideonella</taxon>
    </lineage>
</organism>
<evidence type="ECO:0000313" key="3">
    <source>
        <dbReference type="Proteomes" id="UP001204851"/>
    </source>
</evidence>
<dbReference type="PANTHER" id="PTHR34309">
    <property type="entry name" value="SLR1406 PROTEIN"/>
    <property type="match status" value="1"/>
</dbReference>
<comment type="caution">
    <text evidence="2">The sequence shown here is derived from an EMBL/GenBank/DDBJ whole genome shotgun (WGS) entry which is preliminary data.</text>
</comment>
<dbReference type="InterPro" id="IPR038084">
    <property type="entry name" value="PduO/GlcC-like_sf"/>
</dbReference>
<dbReference type="RefSeq" id="WP_252768534.1">
    <property type="nucleotide sequence ID" value="NZ_JAMXMC010000002.1"/>
</dbReference>
<feature type="chain" id="PRO_5046270222" evidence="1">
    <location>
        <begin position="27"/>
        <end position="173"/>
    </location>
</feature>
<dbReference type="InterPro" id="IPR052517">
    <property type="entry name" value="GlcG_carb_metab_protein"/>
</dbReference>
<evidence type="ECO:0000313" key="2">
    <source>
        <dbReference type="EMBL" id="MCO5976064.1"/>
    </source>
</evidence>
<dbReference type="Pfam" id="PF03928">
    <property type="entry name" value="HbpS-like"/>
    <property type="match status" value="1"/>
</dbReference>
<dbReference type="SUPFAM" id="SSF143744">
    <property type="entry name" value="GlcG-like"/>
    <property type="match status" value="1"/>
</dbReference>
<gene>
    <name evidence="2" type="ORF">M0L44_04895</name>
</gene>
<feature type="signal peptide" evidence="1">
    <location>
        <begin position="1"/>
        <end position="26"/>
    </location>
</feature>
<dbReference type="Proteomes" id="UP001204851">
    <property type="component" value="Unassembled WGS sequence"/>
</dbReference>
<accession>A0ABT1BJL9</accession>
<proteinExistence type="predicted"/>
<name>A0ABT1BJL9_9BURK</name>